<comment type="similarity">
    <text evidence="2 5">Belongs to the PNP/MTAP phosphorylase family.</text>
</comment>
<dbReference type="NCBIfam" id="TIGR01700">
    <property type="entry name" value="PNPH"/>
    <property type="match status" value="1"/>
</dbReference>
<dbReference type="InterPro" id="IPR011268">
    <property type="entry name" value="Purine_phosphorylase"/>
</dbReference>
<evidence type="ECO:0000256" key="3">
    <source>
        <dbReference type="ARBA" id="ARBA00022676"/>
    </source>
</evidence>
<dbReference type="NCBIfam" id="NF006054">
    <property type="entry name" value="PRK08202.1"/>
    <property type="match status" value="1"/>
</dbReference>
<dbReference type="GO" id="GO:0009116">
    <property type="term" value="P:nucleoside metabolic process"/>
    <property type="evidence" value="ECO:0007669"/>
    <property type="project" value="InterPro"/>
</dbReference>
<dbReference type="InterPro" id="IPR000845">
    <property type="entry name" value="Nucleoside_phosphorylase_d"/>
</dbReference>
<feature type="binding site" evidence="6">
    <location>
        <position position="235"/>
    </location>
    <ligand>
        <name>a purine D-ribonucleoside</name>
        <dbReference type="ChEBI" id="CHEBI:142355"/>
    </ligand>
</feature>
<name>A0AAX4HML2_9BACT</name>
<dbReference type="PANTHER" id="PTHR11904">
    <property type="entry name" value="METHYLTHIOADENOSINE/PURINE NUCLEOSIDE PHOSPHORYLASE"/>
    <property type="match status" value="1"/>
</dbReference>
<feature type="binding site" evidence="6">
    <location>
        <position position="113"/>
    </location>
    <ligand>
        <name>phosphate</name>
        <dbReference type="ChEBI" id="CHEBI:43474"/>
    </ligand>
</feature>
<evidence type="ECO:0000313" key="9">
    <source>
        <dbReference type="Proteomes" id="UP001324634"/>
    </source>
</evidence>
<dbReference type="EMBL" id="CP139487">
    <property type="protein sequence ID" value="WPU64441.1"/>
    <property type="molecule type" value="Genomic_DNA"/>
</dbReference>
<evidence type="ECO:0000256" key="6">
    <source>
        <dbReference type="PIRSR" id="PIRSR000477-2"/>
    </source>
</evidence>
<evidence type="ECO:0000256" key="1">
    <source>
        <dbReference type="ARBA" id="ARBA00005058"/>
    </source>
</evidence>
<dbReference type="AlphaFoldDB" id="A0AAX4HML2"/>
<reference evidence="8 9" key="1">
    <citation type="submission" date="2023-11" db="EMBL/GenBank/DDBJ databases">
        <title>Peredibacter starrii A3.12.</title>
        <authorList>
            <person name="Mitchell R.J."/>
        </authorList>
    </citation>
    <scope>NUCLEOTIDE SEQUENCE [LARGE SCALE GENOMIC DNA]</scope>
    <source>
        <strain evidence="8 9">A3.12</strain>
    </source>
</reference>
<feature type="binding site" evidence="6">
    <location>
        <position position="30"/>
    </location>
    <ligand>
        <name>phosphate</name>
        <dbReference type="ChEBI" id="CHEBI:43474"/>
    </ligand>
</feature>
<protein>
    <recommendedName>
        <fullName evidence="5">Purine nucleoside phosphorylase</fullName>
        <ecNumber evidence="5">2.4.2.1</ecNumber>
    </recommendedName>
    <alternativeName>
        <fullName evidence="5">Inosine-guanosine phosphorylase</fullName>
    </alternativeName>
</protein>
<feature type="binding site" evidence="6">
    <location>
        <position position="212"/>
    </location>
    <ligand>
        <name>phosphate</name>
        <dbReference type="ChEBI" id="CHEBI:43474"/>
    </ligand>
</feature>
<dbReference type="Proteomes" id="UP001324634">
    <property type="component" value="Chromosome"/>
</dbReference>
<sequence>MSMTKIVEASQYILSKINNKKPKIGIVLGSGLGIYIDQIQNKTVIPYQDIPHFKRTSVEGHSGALIIGEVHGVTVAALQGRLHAYEGYAGEEIVLPVRTLAALGVETVFLTNASGGINPNFHPGDLVAITDHINLSGRNPLVGPNIAELGPRFPDMGNAYDKEMRDVLHAVAKTHHVEIKDGVYCSVLGPTYETPAEIRMMRIIGADLVGMSTVPEVIAANHLGLKVVGVACITNYAAGIKEEKLSHADVKKVAEKAMVGFATVLTETIGELKRMGKV</sequence>
<dbReference type="KEGG" id="psti:SOO65_17240"/>
<keyword evidence="4 5" id="KW-0808">Transferase</keyword>
<evidence type="ECO:0000259" key="7">
    <source>
        <dbReference type="Pfam" id="PF01048"/>
    </source>
</evidence>
<dbReference type="GO" id="GO:0005737">
    <property type="term" value="C:cytoplasm"/>
    <property type="evidence" value="ECO:0007669"/>
    <property type="project" value="TreeGrafter"/>
</dbReference>
<accession>A0AAX4HML2</accession>
<proteinExistence type="inferred from homology"/>
<evidence type="ECO:0000256" key="4">
    <source>
        <dbReference type="ARBA" id="ARBA00022679"/>
    </source>
</evidence>
<comment type="function">
    <text evidence="5">The purine nucleoside phosphorylases catalyze the phosphorolytic breakdown of the N-glycosidic bond in the beta-(deoxy)ribonucleoside molecules, with the formation of the corresponding free purine bases and pentose-1-phosphate.</text>
</comment>
<evidence type="ECO:0000313" key="8">
    <source>
        <dbReference type="EMBL" id="WPU64441.1"/>
    </source>
</evidence>
<dbReference type="InterPro" id="IPR011270">
    <property type="entry name" value="Pur_Nuc_Pase_Ino/Guo-sp"/>
</dbReference>
<dbReference type="NCBIfam" id="TIGR01697">
    <property type="entry name" value="PNPH-PUNA-XAPA"/>
    <property type="match status" value="1"/>
</dbReference>
<keyword evidence="9" id="KW-1185">Reference proteome</keyword>
<dbReference type="InterPro" id="IPR035994">
    <property type="entry name" value="Nucleoside_phosphorylase_sf"/>
</dbReference>
<dbReference type="GO" id="GO:0004731">
    <property type="term" value="F:purine-nucleoside phosphorylase activity"/>
    <property type="evidence" value="ECO:0007669"/>
    <property type="project" value="UniProtKB-EC"/>
</dbReference>
<dbReference type="EC" id="2.4.2.1" evidence="5"/>
<keyword evidence="3 5" id="KW-0328">Glycosyltransferase</keyword>
<feature type="binding site" evidence="6">
    <location>
        <position position="61"/>
    </location>
    <ligand>
        <name>phosphate</name>
        <dbReference type="ChEBI" id="CHEBI:43474"/>
    </ligand>
</feature>
<dbReference type="Pfam" id="PF01048">
    <property type="entry name" value="PNP_UDP_1"/>
    <property type="match status" value="1"/>
</dbReference>
<dbReference type="PIRSF" id="PIRSF000477">
    <property type="entry name" value="PurNPase"/>
    <property type="match status" value="1"/>
</dbReference>
<evidence type="ECO:0000256" key="2">
    <source>
        <dbReference type="ARBA" id="ARBA00006751"/>
    </source>
</evidence>
<evidence type="ECO:0000256" key="5">
    <source>
        <dbReference type="PIRNR" id="PIRNR000477"/>
    </source>
</evidence>
<feature type="domain" description="Nucleoside phosphorylase" evidence="7">
    <location>
        <begin position="23"/>
        <end position="269"/>
    </location>
</feature>
<comment type="pathway">
    <text evidence="1 5">Purine metabolism; purine nucleoside salvage.</text>
</comment>
<dbReference type="PANTHER" id="PTHR11904:SF9">
    <property type="entry name" value="PURINE NUCLEOSIDE PHOSPHORYLASE-RELATED"/>
    <property type="match status" value="1"/>
</dbReference>
<feature type="binding site" evidence="6">
    <location>
        <begin position="81"/>
        <end position="83"/>
    </location>
    <ligand>
        <name>phosphate</name>
        <dbReference type="ChEBI" id="CHEBI:43474"/>
    </ligand>
</feature>
<dbReference type="CDD" id="cd09009">
    <property type="entry name" value="PNP-EcPNPII_like"/>
    <property type="match status" value="1"/>
</dbReference>
<organism evidence="8 9">
    <name type="scientific">Peredibacter starrii</name>
    <dbReference type="NCBI Taxonomy" id="28202"/>
    <lineage>
        <taxon>Bacteria</taxon>
        <taxon>Pseudomonadati</taxon>
        <taxon>Bdellovibrionota</taxon>
        <taxon>Bacteriovoracia</taxon>
        <taxon>Bacteriovoracales</taxon>
        <taxon>Bacteriovoracaceae</taxon>
        <taxon>Peredibacter</taxon>
    </lineage>
</organism>
<gene>
    <name evidence="8" type="ORF">SOO65_17240</name>
</gene>
<feature type="binding site" evidence="6">
    <location>
        <position position="193"/>
    </location>
    <ligand>
        <name>a purine D-ribonucleoside</name>
        <dbReference type="ChEBI" id="CHEBI:142355"/>
    </ligand>
</feature>
<dbReference type="Gene3D" id="3.40.50.1580">
    <property type="entry name" value="Nucleoside phosphorylase domain"/>
    <property type="match status" value="1"/>
</dbReference>
<dbReference type="SUPFAM" id="SSF53167">
    <property type="entry name" value="Purine and uridine phosphorylases"/>
    <property type="match status" value="1"/>
</dbReference>